<dbReference type="Proteomes" id="UP000310158">
    <property type="component" value="Unassembled WGS sequence"/>
</dbReference>
<name>A0A4S4LHX2_9AGAM</name>
<sequence>MSAVHRREYRAGRHVENCLDAGSIIANGRVTATPVGHVPQYAGNRGSCVCRRIIRVLIHAMLPLHVPKPSPVVPSSPSLVLAVASSSPYPVGEVYLRNARLAEALGIDTDAKTGQQVVYHDELAMFAKANVKFLALVEKTLAEFVTSDKKVQVLPHMPPERRKFVHDLAAVYRMDIQMVDQEPHRSVQLIRRLDTRIPTPLLSSTIGTLAPSNSLGKLADLRTPVSQWPRVQTRSPATSSSSSGGVGGGWTSVVARSAAASPSPKLTFSDKRTSSWAAGPSVSAEHTRRPSPAPPVEVHAPISRPASERAVEEHVPNNWEDDI</sequence>
<dbReference type="SUPFAM" id="SSF82708">
    <property type="entry name" value="R3H domain"/>
    <property type="match status" value="1"/>
</dbReference>
<dbReference type="GO" id="GO:0003676">
    <property type="term" value="F:nucleic acid binding"/>
    <property type="evidence" value="ECO:0007669"/>
    <property type="project" value="UniProtKB-UniRule"/>
</dbReference>
<dbReference type="AlphaFoldDB" id="A0A4S4LHX2"/>
<reference evidence="3 4" key="1">
    <citation type="submission" date="2019-02" db="EMBL/GenBank/DDBJ databases">
        <title>Genome sequencing of the rare red list fungi Bondarzewia mesenterica.</title>
        <authorList>
            <person name="Buettner E."/>
            <person name="Kellner H."/>
        </authorList>
    </citation>
    <scope>NUCLEOTIDE SEQUENCE [LARGE SCALE GENOMIC DNA]</scope>
    <source>
        <strain evidence="3 4">DSM 108281</strain>
    </source>
</reference>
<dbReference type="CDD" id="cd02325">
    <property type="entry name" value="R3H"/>
    <property type="match status" value="1"/>
</dbReference>
<dbReference type="InterPro" id="IPR036867">
    <property type="entry name" value="R3H_dom_sf"/>
</dbReference>
<evidence type="ECO:0000259" key="2">
    <source>
        <dbReference type="PROSITE" id="PS51061"/>
    </source>
</evidence>
<gene>
    <name evidence="3" type="ORF">EW146_g8072</name>
</gene>
<protein>
    <recommendedName>
        <fullName evidence="2">R3H domain-containing protein</fullName>
    </recommendedName>
</protein>
<dbReference type="SMART" id="SM00393">
    <property type="entry name" value="R3H"/>
    <property type="match status" value="1"/>
</dbReference>
<accession>A0A4S4LHX2</accession>
<dbReference type="Gene3D" id="3.30.1370.50">
    <property type="entry name" value="R3H-like domain"/>
    <property type="match status" value="1"/>
</dbReference>
<evidence type="ECO:0000313" key="3">
    <source>
        <dbReference type="EMBL" id="THH11345.1"/>
    </source>
</evidence>
<feature type="region of interest" description="Disordered" evidence="1">
    <location>
        <begin position="226"/>
        <end position="323"/>
    </location>
</feature>
<evidence type="ECO:0000256" key="1">
    <source>
        <dbReference type="SAM" id="MobiDB-lite"/>
    </source>
</evidence>
<organism evidence="3 4">
    <name type="scientific">Bondarzewia mesenterica</name>
    <dbReference type="NCBI Taxonomy" id="1095465"/>
    <lineage>
        <taxon>Eukaryota</taxon>
        <taxon>Fungi</taxon>
        <taxon>Dikarya</taxon>
        <taxon>Basidiomycota</taxon>
        <taxon>Agaricomycotina</taxon>
        <taxon>Agaricomycetes</taxon>
        <taxon>Russulales</taxon>
        <taxon>Bondarzewiaceae</taxon>
        <taxon>Bondarzewia</taxon>
    </lineage>
</organism>
<dbReference type="EMBL" id="SGPL01000519">
    <property type="protein sequence ID" value="THH11345.1"/>
    <property type="molecule type" value="Genomic_DNA"/>
</dbReference>
<comment type="caution">
    <text evidence="3">The sequence shown here is derived from an EMBL/GenBank/DDBJ whole genome shotgun (WGS) entry which is preliminary data.</text>
</comment>
<feature type="compositionally biased region" description="Basic and acidic residues" evidence="1">
    <location>
        <begin position="306"/>
        <end position="315"/>
    </location>
</feature>
<feature type="compositionally biased region" description="Polar residues" evidence="1">
    <location>
        <begin position="226"/>
        <end position="238"/>
    </location>
</feature>
<feature type="compositionally biased region" description="Low complexity" evidence="1">
    <location>
        <begin position="252"/>
        <end position="264"/>
    </location>
</feature>
<dbReference type="PROSITE" id="PS51061">
    <property type="entry name" value="R3H"/>
    <property type="match status" value="1"/>
</dbReference>
<feature type="domain" description="R3H" evidence="2">
    <location>
        <begin position="127"/>
        <end position="193"/>
    </location>
</feature>
<proteinExistence type="predicted"/>
<dbReference type="InterPro" id="IPR001374">
    <property type="entry name" value="R3H_dom"/>
</dbReference>
<dbReference type="OrthoDB" id="6512771at2759"/>
<dbReference type="Pfam" id="PF01424">
    <property type="entry name" value="R3H"/>
    <property type="match status" value="1"/>
</dbReference>
<evidence type="ECO:0000313" key="4">
    <source>
        <dbReference type="Proteomes" id="UP000310158"/>
    </source>
</evidence>
<keyword evidence="4" id="KW-1185">Reference proteome</keyword>